<dbReference type="STRING" id="1122155.SAMN02745158_00471"/>
<reference evidence="3 4" key="1">
    <citation type="submission" date="2016-11" db="EMBL/GenBank/DDBJ databases">
        <authorList>
            <person name="Jaros S."/>
            <person name="Januszkiewicz K."/>
            <person name="Wedrychowicz H."/>
        </authorList>
    </citation>
    <scope>NUCLEOTIDE SEQUENCE [LARGE SCALE GENOMIC DNA]</scope>
    <source>
        <strain evidence="3 4">DSM 17459</strain>
    </source>
</reference>
<keyword evidence="1" id="KW-1133">Transmembrane helix</keyword>
<dbReference type="RefSeq" id="WP_103711265.1">
    <property type="nucleotide sequence ID" value="NZ_FQVI01000001.1"/>
</dbReference>
<evidence type="ECO:0000313" key="3">
    <source>
        <dbReference type="EMBL" id="SHE40622.1"/>
    </source>
</evidence>
<protein>
    <submittedName>
        <fullName evidence="3">Uncharacterized protein</fullName>
    </submittedName>
</protein>
<dbReference type="EMBL" id="FQVI01000001">
    <property type="protein sequence ID" value="SHE40622.1"/>
    <property type="molecule type" value="Genomic_DNA"/>
</dbReference>
<dbReference type="AlphaFoldDB" id="A0A1M4T7V0"/>
<feature type="signal peptide" evidence="2">
    <location>
        <begin position="1"/>
        <end position="24"/>
    </location>
</feature>
<keyword evidence="1" id="KW-0812">Transmembrane</keyword>
<keyword evidence="4" id="KW-1185">Reference proteome</keyword>
<gene>
    <name evidence="3" type="ORF">SAMN02745158_00471</name>
</gene>
<name>A0A1M4T7V0_9CLOT</name>
<proteinExistence type="predicted"/>
<dbReference type="Proteomes" id="UP000184245">
    <property type="component" value="Unassembled WGS sequence"/>
</dbReference>
<accession>A0A1M4T7V0</accession>
<keyword evidence="1" id="KW-0472">Membrane</keyword>
<feature type="transmembrane region" description="Helical" evidence="1">
    <location>
        <begin position="240"/>
        <end position="261"/>
    </location>
</feature>
<feature type="transmembrane region" description="Helical" evidence="1">
    <location>
        <begin position="210"/>
        <end position="228"/>
    </location>
</feature>
<evidence type="ECO:0000256" key="2">
    <source>
        <dbReference type="SAM" id="SignalP"/>
    </source>
</evidence>
<dbReference type="OrthoDB" id="1864188at2"/>
<sequence>MRGQLGVLGRAAAAGLCLICFSLAQTETFKTALPHDTEEIILEQGAWSREQWEEMAANEEDRESPDTFILWGEKEEVQIVSRDLTRTARVSAIEACGDSRLLLRESVSLNDEDTEGCLISADTAWKLFGSTRAVGEKIQYGERTLTIRGIMRHMKGTLFVQAEKGGEAILNTVTLKAGGKHGALEDPARSFMMRYGIQGVKVPVKYYNSWSVFLVFTLPLFMLLRMLAKYWKTIDREGKRTAAVWSIALVTGMGILFLYAFGFSVTLPKDMIPTRWSDFQFWHSLGEQKGEELILLLGMRKRKPELMVAQPFFNCVKYMAGAWICYGAAFGRWRRVSGKAAVSGILLAWILVFILILLRREEGSLLMQSRGVWFLLPFELTGRYIAGIPKKCQWL</sequence>
<organism evidence="3 4">
    <name type="scientific">Lactonifactor longoviformis DSM 17459</name>
    <dbReference type="NCBI Taxonomy" id="1122155"/>
    <lineage>
        <taxon>Bacteria</taxon>
        <taxon>Bacillati</taxon>
        <taxon>Bacillota</taxon>
        <taxon>Clostridia</taxon>
        <taxon>Eubacteriales</taxon>
        <taxon>Clostridiaceae</taxon>
        <taxon>Lactonifactor</taxon>
    </lineage>
</organism>
<keyword evidence="2" id="KW-0732">Signal</keyword>
<evidence type="ECO:0000313" key="4">
    <source>
        <dbReference type="Proteomes" id="UP000184245"/>
    </source>
</evidence>
<feature type="chain" id="PRO_5038333550" evidence="2">
    <location>
        <begin position="25"/>
        <end position="395"/>
    </location>
</feature>
<evidence type="ECO:0000256" key="1">
    <source>
        <dbReference type="SAM" id="Phobius"/>
    </source>
</evidence>
<feature type="transmembrane region" description="Helical" evidence="1">
    <location>
        <begin position="340"/>
        <end position="358"/>
    </location>
</feature>